<sequence>MRFQMANVAINNTCGRKTAIAELRRPVAYSKLILRMAIN</sequence>
<comment type="caution">
    <text evidence="1">The sequence shown here is derived from an EMBL/GenBank/DDBJ whole genome shotgun (WGS) entry which is preliminary data.</text>
</comment>
<reference evidence="1 2" key="1">
    <citation type="journal article" date="2011" name="BMC Genomics">
        <title>Genome sequencing reveals diversification of virulence factor content and possible host adaptation in distinct subpopulations of Salmonella enterica.</title>
        <authorList>
            <person name="den Bakker H.C."/>
            <person name="Moreno Switt A.I."/>
            <person name="Govoni G."/>
            <person name="Cummings C.A."/>
            <person name="Ranieri M.L."/>
            <person name="Degoricija L."/>
            <person name="Hoelzer K."/>
            <person name="Rodriguez-Rivera L.D."/>
            <person name="Brown S."/>
            <person name="Bolchacova E."/>
            <person name="Furtado M.R."/>
            <person name="Wiedmann M."/>
        </authorList>
    </citation>
    <scope>NUCLEOTIDE SEQUENCE [LARGE SCALE GENOMIC DNA]</scope>
    <source>
        <strain evidence="1 2">R6-377</strain>
    </source>
</reference>
<dbReference type="EMBL" id="AFCJ01001229">
    <property type="protein sequence ID" value="EHC37914.1"/>
    <property type="molecule type" value="Genomic_DNA"/>
</dbReference>
<name>G5LQ31_SALET</name>
<evidence type="ECO:0000313" key="2">
    <source>
        <dbReference type="Proteomes" id="UP000004642"/>
    </source>
</evidence>
<dbReference type="Proteomes" id="UP000004642">
    <property type="component" value="Unassembled WGS sequence"/>
</dbReference>
<protein>
    <submittedName>
        <fullName evidence="1">Uncharacterized protein</fullName>
    </submittedName>
</protein>
<dbReference type="AlphaFoldDB" id="G5LQ31"/>
<accession>G5LQ31</accession>
<gene>
    <name evidence="1" type="ORF">LTSEALA_2877</name>
</gene>
<proteinExistence type="predicted"/>
<organism evidence="1 2">
    <name type="scientific">Salmonella enterica subsp. enterica serovar Alachua str. R6-377</name>
    <dbReference type="NCBI Taxonomy" id="913241"/>
    <lineage>
        <taxon>Bacteria</taxon>
        <taxon>Pseudomonadati</taxon>
        <taxon>Pseudomonadota</taxon>
        <taxon>Gammaproteobacteria</taxon>
        <taxon>Enterobacterales</taxon>
        <taxon>Enterobacteriaceae</taxon>
        <taxon>Salmonella</taxon>
    </lineage>
</organism>
<evidence type="ECO:0000313" key="1">
    <source>
        <dbReference type="EMBL" id="EHC37914.1"/>
    </source>
</evidence>